<dbReference type="AlphaFoldDB" id="A0A414SDQ9"/>
<name>A0A414SDQ9_9FIRM</name>
<sequence>MSESLETLIDKYVDSQQTAVFSSDIKEVDKDTYISAVKMQLTSKIYNEIRDEVRDEALMDADNIIEKKAGQKRIKEFKNLMIDGAIVAFFVGMLVNQVTELLGVFKNMFKMNNVAFTSICSMLLLFICIAIFGARFLSEALRILRREKNEEN</sequence>
<comment type="caution">
    <text evidence="2">The sequence shown here is derived from an EMBL/GenBank/DDBJ whole genome shotgun (WGS) entry which is preliminary data.</text>
</comment>
<keyword evidence="1" id="KW-0812">Transmembrane</keyword>
<feature type="transmembrane region" description="Helical" evidence="1">
    <location>
        <begin position="115"/>
        <end position="137"/>
    </location>
</feature>
<dbReference type="RefSeq" id="WP_118197829.1">
    <property type="nucleotide sequence ID" value="NZ_JBCJBY010000004.1"/>
</dbReference>
<accession>A0A414SDQ9</accession>
<evidence type="ECO:0000313" key="2">
    <source>
        <dbReference type="EMBL" id="RHG17346.1"/>
    </source>
</evidence>
<evidence type="ECO:0000256" key="1">
    <source>
        <dbReference type="SAM" id="Phobius"/>
    </source>
</evidence>
<dbReference type="EMBL" id="QRHZ01000004">
    <property type="protein sequence ID" value="RHG17346.1"/>
    <property type="molecule type" value="Genomic_DNA"/>
</dbReference>
<reference evidence="2 3" key="1">
    <citation type="submission" date="2018-08" db="EMBL/GenBank/DDBJ databases">
        <title>A genome reference for cultivated species of the human gut microbiota.</title>
        <authorList>
            <person name="Zou Y."/>
            <person name="Xue W."/>
            <person name="Luo G."/>
        </authorList>
    </citation>
    <scope>NUCLEOTIDE SEQUENCE [LARGE SCALE GENOMIC DNA]</scope>
    <source>
        <strain evidence="2 3">AM22-9LB</strain>
    </source>
</reference>
<dbReference type="Proteomes" id="UP000284220">
    <property type="component" value="Unassembled WGS sequence"/>
</dbReference>
<organism evidence="2 3">
    <name type="scientific">Blautia obeum</name>
    <dbReference type="NCBI Taxonomy" id="40520"/>
    <lineage>
        <taxon>Bacteria</taxon>
        <taxon>Bacillati</taxon>
        <taxon>Bacillota</taxon>
        <taxon>Clostridia</taxon>
        <taxon>Lachnospirales</taxon>
        <taxon>Lachnospiraceae</taxon>
        <taxon>Blautia</taxon>
    </lineage>
</organism>
<keyword evidence="1" id="KW-0472">Membrane</keyword>
<gene>
    <name evidence="2" type="ORF">DW272_09905</name>
</gene>
<protein>
    <submittedName>
        <fullName evidence="2">Uncharacterized protein</fullName>
    </submittedName>
</protein>
<keyword evidence="1" id="KW-1133">Transmembrane helix</keyword>
<evidence type="ECO:0000313" key="3">
    <source>
        <dbReference type="Proteomes" id="UP000284220"/>
    </source>
</evidence>
<proteinExistence type="predicted"/>
<feature type="transmembrane region" description="Helical" evidence="1">
    <location>
        <begin position="77"/>
        <end position="95"/>
    </location>
</feature>